<protein>
    <recommendedName>
        <fullName evidence="2">HTH cro/C1-type domain-containing protein</fullName>
    </recommendedName>
</protein>
<name>A0A1Z1W504_9ACTN</name>
<dbReference type="PANTHER" id="PTHR46797">
    <property type="entry name" value="HTH-TYPE TRANSCRIPTIONAL REGULATOR"/>
    <property type="match status" value="1"/>
</dbReference>
<dbReference type="OrthoDB" id="3504495at2"/>
<dbReference type="Gene3D" id="1.10.260.40">
    <property type="entry name" value="lambda repressor-like DNA-binding domains"/>
    <property type="match status" value="1"/>
</dbReference>
<reference evidence="3 4" key="1">
    <citation type="submission" date="2017-05" db="EMBL/GenBank/DDBJ databases">
        <title>Streptomyces alboflavus Genome sequencing and assembly.</title>
        <authorList>
            <person name="Wang Y."/>
            <person name="Du B."/>
            <person name="Ding Y."/>
            <person name="Liu H."/>
            <person name="Hou Q."/>
            <person name="Liu K."/>
            <person name="Wang C."/>
            <person name="Yao L."/>
        </authorList>
    </citation>
    <scope>NUCLEOTIDE SEQUENCE [LARGE SCALE GENOMIC DNA]</scope>
    <source>
        <strain evidence="3 4">MDJK44</strain>
    </source>
</reference>
<dbReference type="GO" id="GO:0003700">
    <property type="term" value="F:DNA-binding transcription factor activity"/>
    <property type="evidence" value="ECO:0007669"/>
    <property type="project" value="TreeGrafter"/>
</dbReference>
<dbReference type="Pfam" id="PF13560">
    <property type="entry name" value="HTH_31"/>
    <property type="match status" value="1"/>
</dbReference>
<dbReference type="Gene3D" id="1.25.40.10">
    <property type="entry name" value="Tetratricopeptide repeat domain"/>
    <property type="match status" value="1"/>
</dbReference>
<accession>A0A1Z1W504</accession>
<evidence type="ECO:0000259" key="2">
    <source>
        <dbReference type="PROSITE" id="PS50943"/>
    </source>
</evidence>
<feature type="domain" description="HTH cro/C1-type" evidence="2">
    <location>
        <begin position="12"/>
        <end position="66"/>
    </location>
</feature>
<dbReference type="CDD" id="cd00093">
    <property type="entry name" value="HTH_XRE"/>
    <property type="match status" value="1"/>
</dbReference>
<organism evidence="3 4">
    <name type="scientific">Streptomyces alboflavus</name>
    <dbReference type="NCBI Taxonomy" id="67267"/>
    <lineage>
        <taxon>Bacteria</taxon>
        <taxon>Bacillati</taxon>
        <taxon>Actinomycetota</taxon>
        <taxon>Actinomycetes</taxon>
        <taxon>Kitasatosporales</taxon>
        <taxon>Streptomycetaceae</taxon>
        <taxon>Streptomyces</taxon>
    </lineage>
</organism>
<gene>
    <name evidence="3" type="ORF">SMD44_00885</name>
</gene>
<dbReference type="InterPro" id="IPR010982">
    <property type="entry name" value="Lambda_DNA-bd_dom_sf"/>
</dbReference>
<sequence length="403" mass="43688">MNTPRLPVGARIRHVRERAHRSQAAIAGLCGITERYLSLIENGKKTPSPRVVGRLAAELGVPIAALLSDDTPAEPPAADLAAPTVARALMGYSSPRSSDPATPVALRDRVESAWRIWQTSPTRFTDAEAVLPALVVDTEHAVRSARAGNDPQARREVLRCAADLYGLLRSYCRRTGRLDLSLMVADRALRAAEDADDPIRIAAAQWNIGHVLLSHATPDAAEHAHEVAVLAAEDLDRCAPAPETPAVKGALELVAALAEAREKNWWAARGRLQEKALPLARQAGDGNAQWTVFGPTNVDLHAVSVEMLAGEAAEALHVADKIDVSGLPSRERQFTFALEVAYCYSLRREDAAVLVHLLGLEELSPEDLARSPQARAMLDGLLRRIRPTYRRQLTGLAERLGLL</sequence>
<keyword evidence="4" id="KW-1185">Reference proteome</keyword>
<dbReference type="InterPro" id="IPR011990">
    <property type="entry name" value="TPR-like_helical_dom_sf"/>
</dbReference>
<evidence type="ECO:0000313" key="3">
    <source>
        <dbReference type="EMBL" id="ARX81487.1"/>
    </source>
</evidence>
<dbReference type="EMBL" id="CP021748">
    <property type="protein sequence ID" value="ARX81487.1"/>
    <property type="molecule type" value="Genomic_DNA"/>
</dbReference>
<dbReference type="GO" id="GO:0003677">
    <property type="term" value="F:DNA binding"/>
    <property type="evidence" value="ECO:0007669"/>
    <property type="project" value="UniProtKB-KW"/>
</dbReference>
<dbReference type="InterPro" id="IPR001387">
    <property type="entry name" value="Cro/C1-type_HTH"/>
</dbReference>
<proteinExistence type="predicted"/>
<keyword evidence="1" id="KW-0238">DNA-binding</keyword>
<dbReference type="InterPro" id="IPR050807">
    <property type="entry name" value="TransReg_Diox_bact_type"/>
</dbReference>
<dbReference type="KEGG" id="salf:SMD44_00885"/>
<dbReference type="Proteomes" id="UP000195880">
    <property type="component" value="Chromosome"/>
</dbReference>
<evidence type="ECO:0000313" key="4">
    <source>
        <dbReference type="Proteomes" id="UP000195880"/>
    </source>
</evidence>
<dbReference type="AlphaFoldDB" id="A0A1Z1W504"/>
<dbReference type="SMART" id="SM00530">
    <property type="entry name" value="HTH_XRE"/>
    <property type="match status" value="1"/>
</dbReference>
<dbReference type="PROSITE" id="PS50943">
    <property type="entry name" value="HTH_CROC1"/>
    <property type="match status" value="1"/>
</dbReference>
<evidence type="ECO:0000256" key="1">
    <source>
        <dbReference type="ARBA" id="ARBA00023125"/>
    </source>
</evidence>
<dbReference type="RefSeq" id="WP_087882898.1">
    <property type="nucleotide sequence ID" value="NZ_CP021748.1"/>
</dbReference>
<dbReference type="SUPFAM" id="SSF47413">
    <property type="entry name" value="lambda repressor-like DNA-binding domains"/>
    <property type="match status" value="1"/>
</dbReference>
<dbReference type="GO" id="GO:0005829">
    <property type="term" value="C:cytosol"/>
    <property type="evidence" value="ECO:0007669"/>
    <property type="project" value="TreeGrafter"/>
</dbReference>
<dbReference type="PANTHER" id="PTHR46797:SF1">
    <property type="entry name" value="METHYLPHOSPHONATE SYNTHASE"/>
    <property type="match status" value="1"/>
</dbReference>